<evidence type="ECO:0000313" key="4">
    <source>
        <dbReference type="Proteomes" id="UP000005239"/>
    </source>
</evidence>
<accession>A0A8R1YSS8</accession>
<dbReference type="Pfam" id="PF24602">
    <property type="entry name" value="DUF7622"/>
    <property type="match status" value="1"/>
</dbReference>
<sequence length="480" mass="54586">MKRLFHIINLHSTTKIPSVINMCGLRLAERKSKMNVDLLPKCLESLKFNANSSASPSPADENNNTIKAVSTRPKRAATKTPMRRVTDQMINEFEEARTVKKIIKIIPKYTGVVKTLLDKYIKMRCWTHPLSMIDTNWVKNMLKMVLVFRPEIYPDDEAEKIASLAREAHEVDVGYEWMQVLNEKQLAAILKICEEALEFSNVGETKSARFKRVWGYNTGIMKVLPEWWSSTHIKQEKGDYCYVIPARMVNTHGDYVTAFTERGCLRGNLLADLSNTCWQDNMFVYCICDHDYCDYGFMRKGNLNCSEDSTKDSHKRHYRNALRASKRLMRPQSCIRIEMSKYGSDVKCLCDTVDHCDTKLISEQVLDTGLVNCSMRTIYSEEDLTCTGQFCFITSESEKGCITNNEKLYAGLYRPGTFTFDGIEYVICNNGNCNQNFEEAIQYAAAAAVYAPSPILSLTSATQALSISLSLLSIYFCIAA</sequence>
<reference evidence="3" key="2">
    <citation type="submission" date="2022-06" db="UniProtKB">
        <authorList>
            <consortium name="EnsemblMetazoa"/>
        </authorList>
    </citation>
    <scope>IDENTIFICATION</scope>
    <source>
        <strain evidence="3">PS312</strain>
    </source>
</reference>
<feature type="compositionally biased region" description="Low complexity" evidence="1">
    <location>
        <begin position="52"/>
        <end position="64"/>
    </location>
</feature>
<name>A0A2A6BSQ5_PRIPA</name>
<evidence type="ECO:0000313" key="3">
    <source>
        <dbReference type="EnsemblMetazoa" id="PPA37161.1"/>
    </source>
</evidence>
<feature type="domain" description="DUF7622" evidence="2">
    <location>
        <begin position="370"/>
        <end position="437"/>
    </location>
</feature>
<organism evidence="3 4">
    <name type="scientific">Pristionchus pacificus</name>
    <name type="common">Parasitic nematode worm</name>
    <dbReference type="NCBI Taxonomy" id="54126"/>
    <lineage>
        <taxon>Eukaryota</taxon>
        <taxon>Metazoa</taxon>
        <taxon>Ecdysozoa</taxon>
        <taxon>Nematoda</taxon>
        <taxon>Chromadorea</taxon>
        <taxon>Rhabditida</taxon>
        <taxon>Rhabditina</taxon>
        <taxon>Diplogasteromorpha</taxon>
        <taxon>Diplogasteroidea</taxon>
        <taxon>Neodiplogasteridae</taxon>
        <taxon>Pristionchus</taxon>
    </lineage>
</organism>
<feature type="region of interest" description="Disordered" evidence="1">
    <location>
        <begin position="52"/>
        <end position="77"/>
    </location>
</feature>
<protein>
    <recommendedName>
        <fullName evidence="2">DUF7622 domain-containing protein</fullName>
    </recommendedName>
</protein>
<dbReference type="PANTHER" id="PTHR37433:SF5">
    <property type="entry name" value="DUF753 DOMAIN-CONTAINING PROTEIN-RELATED"/>
    <property type="match status" value="1"/>
</dbReference>
<proteinExistence type="predicted"/>
<dbReference type="PANTHER" id="PTHR37433">
    <property type="entry name" value="PROTEIN CBG25136-RELATED"/>
    <property type="match status" value="1"/>
</dbReference>
<evidence type="ECO:0000259" key="2">
    <source>
        <dbReference type="Pfam" id="PF24602"/>
    </source>
</evidence>
<dbReference type="InterPro" id="IPR056039">
    <property type="entry name" value="DUF7622"/>
</dbReference>
<accession>A0A2A6BSQ5</accession>
<gene>
    <name evidence="3" type="primary">WBGene00275530</name>
</gene>
<dbReference type="AlphaFoldDB" id="A0A2A6BSQ5"/>
<keyword evidence="4" id="KW-1185">Reference proteome</keyword>
<dbReference type="Proteomes" id="UP000005239">
    <property type="component" value="Unassembled WGS sequence"/>
</dbReference>
<dbReference type="EnsemblMetazoa" id="PPA37161.1">
    <property type="protein sequence ID" value="PPA37161.1"/>
    <property type="gene ID" value="WBGene00275530"/>
</dbReference>
<evidence type="ECO:0000256" key="1">
    <source>
        <dbReference type="SAM" id="MobiDB-lite"/>
    </source>
</evidence>
<reference evidence="4" key="1">
    <citation type="journal article" date="2008" name="Nat. Genet.">
        <title>The Pristionchus pacificus genome provides a unique perspective on nematode lifestyle and parasitism.</title>
        <authorList>
            <person name="Dieterich C."/>
            <person name="Clifton S.W."/>
            <person name="Schuster L.N."/>
            <person name="Chinwalla A."/>
            <person name="Delehaunty K."/>
            <person name="Dinkelacker I."/>
            <person name="Fulton L."/>
            <person name="Fulton R."/>
            <person name="Godfrey J."/>
            <person name="Minx P."/>
            <person name="Mitreva M."/>
            <person name="Roeseler W."/>
            <person name="Tian H."/>
            <person name="Witte H."/>
            <person name="Yang S.P."/>
            <person name="Wilson R.K."/>
            <person name="Sommer R.J."/>
        </authorList>
    </citation>
    <scope>NUCLEOTIDE SEQUENCE [LARGE SCALE GENOMIC DNA]</scope>
    <source>
        <strain evidence="4">PS312</strain>
    </source>
</reference>